<evidence type="ECO:0000313" key="1">
    <source>
        <dbReference type="EMBL" id="NLJ19032.1"/>
    </source>
</evidence>
<organism evidence="1 2">
    <name type="scientific">Globicatella sulfidifaciens</name>
    <dbReference type="NCBI Taxonomy" id="136093"/>
    <lineage>
        <taxon>Bacteria</taxon>
        <taxon>Bacillati</taxon>
        <taxon>Bacillota</taxon>
        <taxon>Bacilli</taxon>
        <taxon>Lactobacillales</taxon>
        <taxon>Aerococcaceae</taxon>
        <taxon>Globicatella</taxon>
    </lineage>
</organism>
<dbReference type="EMBL" id="JAAYSM010000316">
    <property type="protein sequence ID" value="NLJ19032.1"/>
    <property type="molecule type" value="Genomic_DNA"/>
</dbReference>
<comment type="caution">
    <text evidence="1">The sequence shown here is derived from an EMBL/GenBank/DDBJ whole genome shotgun (WGS) entry which is preliminary data.</text>
</comment>
<dbReference type="Gene3D" id="2.60.120.460">
    <property type="entry name" value="YjbQ-like"/>
    <property type="match status" value="1"/>
</dbReference>
<reference evidence="1 2" key="1">
    <citation type="journal article" date="2020" name="Biotechnol. Biofuels">
        <title>New insights from the biogas microbiome by comprehensive genome-resolved metagenomics of nearly 1600 species originating from multiple anaerobic digesters.</title>
        <authorList>
            <person name="Campanaro S."/>
            <person name="Treu L."/>
            <person name="Rodriguez-R L.M."/>
            <person name="Kovalovszki A."/>
            <person name="Ziels R.M."/>
            <person name="Maus I."/>
            <person name="Zhu X."/>
            <person name="Kougias P.G."/>
            <person name="Basile A."/>
            <person name="Luo G."/>
            <person name="Schluter A."/>
            <person name="Konstantinidis K.T."/>
            <person name="Angelidaki I."/>
        </authorList>
    </citation>
    <scope>NUCLEOTIDE SEQUENCE [LARGE SCALE GENOMIC DNA]</scope>
    <source>
        <strain evidence="1">AS23ysBPME_34</strain>
    </source>
</reference>
<dbReference type="Pfam" id="PF01894">
    <property type="entry name" value="YjbQ"/>
    <property type="match status" value="1"/>
</dbReference>
<proteinExistence type="predicted"/>
<dbReference type="Proteomes" id="UP000541058">
    <property type="component" value="Unassembled WGS sequence"/>
</dbReference>
<gene>
    <name evidence="1" type="ORF">GX355_09235</name>
</gene>
<dbReference type="SUPFAM" id="SSF111038">
    <property type="entry name" value="YjbQ-like"/>
    <property type="match status" value="1"/>
</dbReference>
<dbReference type="InterPro" id="IPR035917">
    <property type="entry name" value="YjbQ-like_sf"/>
</dbReference>
<dbReference type="InterPro" id="IPR001602">
    <property type="entry name" value="UPF0047_YjbQ-like"/>
</dbReference>
<name>A0A7X8H0W7_9LACT</name>
<dbReference type="AlphaFoldDB" id="A0A7X8H0W7"/>
<protein>
    <submittedName>
        <fullName evidence="1">YjbQ family protein</fullName>
    </submittedName>
</protein>
<accession>A0A7X8H0W7</accession>
<evidence type="ECO:0000313" key="2">
    <source>
        <dbReference type="Proteomes" id="UP000541058"/>
    </source>
</evidence>
<sequence length="173" mass="19818">MKMYKKHFMVNTYEGKTTYINILDQVNEAIEESAIDSGVVFIITAHTTCSIFYEEFSHDINEDGDEFLQEDLNNILKKIIPNHNNASTYKYPGEEHYRVVESWPDAESYLPNGDRSALWNGDGHLKATLLGNSVTLDIENNQLGVGSTGYIYFADFDTTRERNRKFKVVIFGE</sequence>